<dbReference type="PANTHER" id="PTHR46206:SF6">
    <property type="entry name" value="CYTOCHROME P450 MONOOXYGENASE AN1598-RELATED"/>
    <property type="match status" value="1"/>
</dbReference>
<dbReference type="GO" id="GO:0020037">
    <property type="term" value="F:heme binding"/>
    <property type="evidence" value="ECO:0007669"/>
    <property type="project" value="InterPro"/>
</dbReference>
<feature type="binding site" description="axial binding residue" evidence="7">
    <location>
        <position position="456"/>
    </location>
    <ligand>
        <name>heme</name>
        <dbReference type="ChEBI" id="CHEBI:30413"/>
    </ligand>
    <ligandPart>
        <name>Fe</name>
        <dbReference type="ChEBI" id="CHEBI:18248"/>
    </ligandPart>
</feature>
<dbReference type="GO" id="GO:0005506">
    <property type="term" value="F:iron ion binding"/>
    <property type="evidence" value="ECO:0007669"/>
    <property type="project" value="InterPro"/>
</dbReference>
<reference evidence="10" key="1">
    <citation type="submission" date="2021-01" db="EMBL/GenBank/DDBJ databases">
        <authorList>
            <consortium name="Aspergillus puulaauensis MK2 genome sequencing consortium"/>
            <person name="Kazuki M."/>
            <person name="Futagami T."/>
        </authorList>
    </citation>
    <scope>NUCLEOTIDE SEQUENCE</scope>
    <source>
        <strain evidence="10">MK2</strain>
    </source>
</reference>
<comment type="similarity">
    <text evidence="2 8">Belongs to the cytochrome P450 family.</text>
</comment>
<reference evidence="10" key="2">
    <citation type="submission" date="2021-02" db="EMBL/GenBank/DDBJ databases">
        <title>Aspergillus puulaauensis MK2 genome sequence.</title>
        <authorList>
            <person name="Futagami T."/>
            <person name="Mori K."/>
            <person name="Kadooka C."/>
            <person name="Tanaka T."/>
        </authorList>
    </citation>
    <scope>NUCLEOTIDE SEQUENCE</scope>
    <source>
        <strain evidence="10">MK2</strain>
    </source>
</reference>
<dbReference type="Proteomes" id="UP000654913">
    <property type="component" value="Chromosome 1"/>
</dbReference>
<dbReference type="InterPro" id="IPR002403">
    <property type="entry name" value="Cyt_P450_E_grp-IV"/>
</dbReference>
<dbReference type="GO" id="GO:0004497">
    <property type="term" value="F:monooxygenase activity"/>
    <property type="evidence" value="ECO:0007669"/>
    <property type="project" value="UniProtKB-KW"/>
</dbReference>
<accession>A0A7R7XD63</accession>
<evidence type="ECO:0000256" key="5">
    <source>
        <dbReference type="ARBA" id="ARBA00023004"/>
    </source>
</evidence>
<keyword evidence="3 7" id="KW-0479">Metal-binding</keyword>
<evidence type="ECO:0000256" key="3">
    <source>
        <dbReference type="ARBA" id="ARBA00022723"/>
    </source>
</evidence>
<dbReference type="KEGG" id="apuu:APUU_11322A"/>
<name>A0A7R7XD63_9EURO</name>
<evidence type="ECO:0000313" key="11">
    <source>
        <dbReference type="Proteomes" id="UP000654913"/>
    </source>
</evidence>
<dbReference type="OrthoDB" id="1844152at2759"/>
<protein>
    <recommendedName>
        <fullName evidence="12">Cytochrome P450</fullName>
    </recommendedName>
</protein>
<dbReference type="EMBL" id="AP024443">
    <property type="protein sequence ID" value="BCS18494.1"/>
    <property type="molecule type" value="Genomic_DNA"/>
</dbReference>
<keyword evidence="11" id="KW-1185">Reference proteome</keyword>
<dbReference type="GO" id="GO:0019748">
    <property type="term" value="P:secondary metabolic process"/>
    <property type="evidence" value="ECO:0007669"/>
    <property type="project" value="UniProtKB-ARBA"/>
</dbReference>
<keyword evidence="9" id="KW-0812">Transmembrane</keyword>
<evidence type="ECO:0000313" key="10">
    <source>
        <dbReference type="EMBL" id="BCS18494.1"/>
    </source>
</evidence>
<organism evidence="10 11">
    <name type="scientific">Aspergillus puulaauensis</name>
    <dbReference type="NCBI Taxonomy" id="1220207"/>
    <lineage>
        <taxon>Eukaryota</taxon>
        <taxon>Fungi</taxon>
        <taxon>Dikarya</taxon>
        <taxon>Ascomycota</taxon>
        <taxon>Pezizomycotina</taxon>
        <taxon>Eurotiomycetes</taxon>
        <taxon>Eurotiomycetidae</taxon>
        <taxon>Eurotiales</taxon>
        <taxon>Aspergillaceae</taxon>
        <taxon>Aspergillus</taxon>
    </lineage>
</organism>
<dbReference type="AlphaFoldDB" id="A0A7R7XD63"/>
<dbReference type="Pfam" id="PF00067">
    <property type="entry name" value="p450"/>
    <property type="match status" value="1"/>
</dbReference>
<keyword evidence="4 8" id="KW-0560">Oxidoreductase</keyword>
<dbReference type="Gene3D" id="1.10.630.10">
    <property type="entry name" value="Cytochrome P450"/>
    <property type="match status" value="1"/>
</dbReference>
<dbReference type="GO" id="GO:0016705">
    <property type="term" value="F:oxidoreductase activity, acting on paired donors, with incorporation or reduction of molecular oxygen"/>
    <property type="evidence" value="ECO:0007669"/>
    <property type="project" value="InterPro"/>
</dbReference>
<dbReference type="SUPFAM" id="SSF48264">
    <property type="entry name" value="Cytochrome P450"/>
    <property type="match status" value="1"/>
</dbReference>
<evidence type="ECO:0000256" key="8">
    <source>
        <dbReference type="RuleBase" id="RU000461"/>
    </source>
</evidence>
<keyword evidence="7 8" id="KW-0349">Heme</keyword>
<dbReference type="InterPro" id="IPR036396">
    <property type="entry name" value="Cyt_P450_sf"/>
</dbReference>
<evidence type="ECO:0000256" key="1">
    <source>
        <dbReference type="ARBA" id="ARBA00001971"/>
    </source>
</evidence>
<evidence type="ECO:0000256" key="6">
    <source>
        <dbReference type="ARBA" id="ARBA00023033"/>
    </source>
</evidence>
<dbReference type="CDD" id="cd11041">
    <property type="entry name" value="CYP503A1-like"/>
    <property type="match status" value="1"/>
</dbReference>
<sequence length="525" mass="59619">MLFWGLEMALSTVLSNPLPAAAGFVACIFILARLLRRDTLIRPAIGHYQWDTSVAGSRKKRWMWDSLRLLREGYALFQDRPWQVWTSEGDHVVLPPETVDELKMLPDHTLSSSLREFMLPQYTFKPFASWKLDYVNHVILHDLNKNMAKIFPGMRDEVGTALPLEIPTTTEWTEIDISAVFLRIICRVSGRAFVGTGLHRSEEWINISCNYTKDLFLAALKLRAVPSFLRPLLALFLPDLRRVYRHNDRARALIQPILQQRENDADAVSGYVKPNDTIQWIHDLIPEGDRKDYAYQGAAQLAITAVSVQSTSKLIVNILLNLMKYTDYVPILQDEIESVLADCGGAWTLESMGRLEKLDSFMRESLRFEPPLTATFQRRAMKPVKLSNGSCLPQGTLVLAPADAIAFDPNFYPDPETFDGLRFYKLQKQQQGLKVRHQFVATGKAQVQFGLGRHACPGRWFAGHVIKMVVASVLLGYDLKFRDGEEKPSTFLFQTTNMPHPKTRILIKKKGGESLASKHHISLVV</sequence>
<dbReference type="InterPro" id="IPR001128">
    <property type="entry name" value="Cyt_P450"/>
</dbReference>
<comment type="cofactor">
    <cofactor evidence="1 7">
        <name>heme</name>
        <dbReference type="ChEBI" id="CHEBI:30413"/>
    </cofactor>
</comment>
<keyword evidence="6 8" id="KW-0503">Monooxygenase</keyword>
<dbReference type="InterPro" id="IPR017972">
    <property type="entry name" value="Cyt_P450_CS"/>
</dbReference>
<evidence type="ECO:0000256" key="9">
    <source>
        <dbReference type="SAM" id="Phobius"/>
    </source>
</evidence>
<proteinExistence type="inferred from homology"/>
<dbReference type="RefSeq" id="XP_041550688.1">
    <property type="nucleotide sequence ID" value="XM_041697013.1"/>
</dbReference>
<evidence type="ECO:0008006" key="12">
    <source>
        <dbReference type="Google" id="ProtNLM"/>
    </source>
</evidence>
<keyword evidence="9" id="KW-0472">Membrane</keyword>
<evidence type="ECO:0000256" key="4">
    <source>
        <dbReference type="ARBA" id="ARBA00023002"/>
    </source>
</evidence>
<dbReference type="PRINTS" id="PR00465">
    <property type="entry name" value="EP450IV"/>
</dbReference>
<dbReference type="PROSITE" id="PS00086">
    <property type="entry name" value="CYTOCHROME_P450"/>
    <property type="match status" value="1"/>
</dbReference>
<gene>
    <name evidence="10" type="ORF">APUU_11322A</name>
</gene>
<dbReference type="PANTHER" id="PTHR46206">
    <property type="entry name" value="CYTOCHROME P450"/>
    <property type="match status" value="1"/>
</dbReference>
<keyword evidence="5 7" id="KW-0408">Iron</keyword>
<feature type="transmembrane region" description="Helical" evidence="9">
    <location>
        <begin position="18"/>
        <end position="35"/>
    </location>
</feature>
<evidence type="ECO:0000256" key="7">
    <source>
        <dbReference type="PIRSR" id="PIRSR602403-1"/>
    </source>
</evidence>
<evidence type="ECO:0000256" key="2">
    <source>
        <dbReference type="ARBA" id="ARBA00010617"/>
    </source>
</evidence>
<keyword evidence="9" id="KW-1133">Transmembrane helix</keyword>
<dbReference type="GeneID" id="64968499"/>